<feature type="region of interest" description="Disordered" evidence="1">
    <location>
        <begin position="1"/>
        <end position="79"/>
    </location>
</feature>
<keyword evidence="3" id="KW-1185">Reference proteome</keyword>
<comment type="caution">
    <text evidence="2">The sequence shown here is derived from an EMBL/GenBank/DDBJ whole genome shotgun (WGS) entry which is preliminary data.</text>
</comment>
<evidence type="ECO:0000313" key="2">
    <source>
        <dbReference type="EMBL" id="KAK1848128.1"/>
    </source>
</evidence>
<name>A0AAD9AHG9_9PEZI</name>
<evidence type="ECO:0000313" key="3">
    <source>
        <dbReference type="Proteomes" id="UP001243330"/>
    </source>
</evidence>
<evidence type="ECO:0000256" key="1">
    <source>
        <dbReference type="SAM" id="MobiDB-lite"/>
    </source>
</evidence>
<feature type="compositionally biased region" description="Basic and acidic residues" evidence="1">
    <location>
        <begin position="31"/>
        <end position="40"/>
    </location>
</feature>
<protein>
    <submittedName>
        <fullName evidence="2">Uncharacterized protein</fullName>
    </submittedName>
</protein>
<proteinExistence type="predicted"/>
<dbReference type="AlphaFoldDB" id="A0AAD9AHG9"/>
<gene>
    <name evidence="2" type="ORF">CCHR01_09244</name>
</gene>
<feature type="compositionally biased region" description="Basic and acidic residues" evidence="1">
    <location>
        <begin position="1"/>
        <end position="10"/>
    </location>
</feature>
<accession>A0AAD9AHG9</accession>
<organism evidence="2 3">
    <name type="scientific">Colletotrichum chrysophilum</name>
    <dbReference type="NCBI Taxonomy" id="1836956"/>
    <lineage>
        <taxon>Eukaryota</taxon>
        <taxon>Fungi</taxon>
        <taxon>Dikarya</taxon>
        <taxon>Ascomycota</taxon>
        <taxon>Pezizomycotina</taxon>
        <taxon>Sordariomycetes</taxon>
        <taxon>Hypocreomycetidae</taxon>
        <taxon>Glomerellales</taxon>
        <taxon>Glomerellaceae</taxon>
        <taxon>Colletotrichum</taxon>
        <taxon>Colletotrichum gloeosporioides species complex</taxon>
    </lineage>
</organism>
<dbReference type="Proteomes" id="UP001243330">
    <property type="component" value="Unassembled WGS sequence"/>
</dbReference>
<dbReference type="EMBL" id="JAQOWY010000180">
    <property type="protein sequence ID" value="KAK1848128.1"/>
    <property type="molecule type" value="Genomic_DNA"/>
</dbReference>
<sequence length="79" mass="8751">MNTPEARAEEDNCPLGSQTEHRPANGPVEQLDARDRESQRTSKRGRKASQPWHGAADASGRRGPFIVGRRKGKSRDAKQ</sequence>
<reference evidence="2" key="1">
    <citation type="submission" date="2023-01" db="EMBL/GenBank/DDBJ databases">
        <title>Colletotrichum chrysophilum M932 genome sequence.</title>
        <authorList>
            <person name="Baroncelli R."/>
        </authorList>
    </citation>
    <scope>NUCLEOTIDE SEQUENCE</scope>
    <source>
        <strain evidence="2">M932</strain>
    </source>
</reference>